<dbReference type="AlphaFoldDB" id="A0A9P4U1T9"/>
<dbReference type="SUPFAM" id="SSF53474">
    <property type="entry name" value="alpha/beta-Hydrolases"/>
    <property type="match status" value="1"/>
</dbReference>
<dbReference type="Gene3D" id="3.40.50.1820">
    <property type="entry name" value="alpha/beta hydrolase"/>
    <property type="match status" value="1"/>
</dbReference>
<dbReference type="PANTHER" id="PTHR43329">
    <property type="entry name" value="EPOXIDE HYDROLASE"/>
    <property type="match status" value="1"/>
</dbReference>
<evidence type="ECO:0000313" key="4">
    <source>
        <dbReference type="EMBL" id="KAF2435019.1"/>
    </source>
</evidence>
<proteinExistence type="inferred from homology"/>
<keyword evidence="1" id="KW-0378">Hydrolase</keyword>
<evidence type="ECO:0000256" key="1">
    <source>
        <dbReference type="ARBA" id="ARBA00022801"/>
    </source>
</evidence>
<comment type="similarity">
    <text evidence="2">Belongs to the AB hydrolase superfamily. Epoxide hydrolase family.</text>
</comment>
<reference evidence="4" key="1">
    <citation type="journal article" date="2020" name="Stud. Mycol.">
        <title>101 Dothideomycetes genomes: a test case for predicting lifestyles and emergence of pathogens.</title>
        <authorList>
            <person name="Haridas S."/>
            <person name="Albert R."/>
            <person name="Binder M."/>
            <person name="Bloem J."/>
            <person name="Labutti K."/>
            <person name="Salamov A."/>
            <person name="Andreopoulos B."/>
            <person name="Baker S."/>
            <person name="Barry K."/>
            <person name="Bills G."/>
            <person name="Bluhm B."/>
            <person name="Cannon C."/>
            <person name="Castanera R."/>
            <person name="Culley D."/>
            <person name="Daum C."/>
            <person name="Ezra D."/>
            <person name="Gonzalez J."/>
            <person name="Henrissat B."/>
            <person name="Kuo A."/>
            <person name="Liang C."/>
            <person name="Lipzen A."/>
            <person name="Lutzoni F."/>
            <person name="Magnuson J."/>
            <person name="Mondo S."/>
            <person name="Nolan M."/>
            <person name="Ohm R."/>
            <person name="Pangilinan J."/>
            <person name="Park H.-J."/>
            <person name="Ramirez L."/>
            <person name="Alfaro M."/>
            <person name="Sun H."/>
            <person name="Tritt A."/>
            <person name="Yoshinaga Y."/>
            <person name="Zwiers L.-H."/>
            <person name="Turgeon B."/>
            <person name="Goodwin S."/>
            <person name="Spatafora J."/>
            <person name="Crous P."/>
            <person name="Grigoriev I."/>
        </authorList>
    </citation>
    <scope>NUCLEOTIDE SEQUENCE</scope>
    <source>
        <strain evidence="4">CBS 130266</strain>
    </source>
</reference>
<evidence type="ECO:0000313" key="5">
    <source>
        <dbReference type="Proteomes" id="UP000800235"/>
    </source>
</evidence>
<dbReference type="GO" id="GO:0016787">
    <property type="term" value="F:hydrolase activity"/>
    <property type="evidence" value="ECO:0007669"/>
    <property type="project" value="UniProtKB-KW"/>
</dbReference>
<dbReference type="OrthoDB" id="408373at2759"/>
<dbReference type="Proteomes" id="UP000800235">
    <property type="component" value="Unassembled WGS sequence"/>
</dbReference>
<dbReference type="InterPro" id="IPR029058">
    <property type="entry name" value="AB_hydrolase_fold"/>
</dbReference>
<accession>A0A9P4U1T9</accession>
<sequence>MSLQAITDHEFTFDNGKSKTHYIAAGPHNGPLIIFIHGWIAVAETRKEQLLALSALGFRVVAPDTCGYGGSTVTKRALLSHLDREQAVWIGHDWGCGLVWSLASHHPEKCVAVACMTVPYRTVEFGLDRFVSMVNRDIYPIDEYPNGPWDYQAYHAEQPQRSQQVLEADPENTIKLSYRAGDPAGYGKPFAWSSQMRKNGGWFGPADSAPHVDISTTLRKNSPDIFEKLVETYRKNSTFGPNAYYLNYDVNLKYEKEKAVNGGILEFPVLFIAAKFDGVCDTAVAPKLNGPMRKACKNLTETSIDAGHWVAIEKPREVNAAIVRWLVEEVKGYWPGYWTTPFVKN</sequence>
<dbReference type="Pfam" id="PF00561">
    <property type="entry name" value="Abhydrolase_1"/>
    <property type="match status" value="1"/>
</dbReference>
<evidence type="ECO:0000259" key="3">
    <source>
        <dbReference type="Pfam" id="PF00561"/>
    </source>
</evidence>
<organism evidence="4 5">
    <name type="scientific">Tothia fuscella</name>
    <dbReference type="NCBI Taxonomy" id="1048955"/>
    <lineage>
        <taxon>Eukaryota</taxon>
        <taxon>Fungi</taxon>
        <taxon>Dikarya</taxon>
        <taxon>Ascomycota</taxon>
        <taxon>Pezizomycotina</taxon>
        <taxon>Dothideomycetes</taxon>
        <taxon>Pleosporomycetidae</taxon>
        <taxon>Venturiales</taxon>
        <taxon>Cylindrosympodiaceae</taxon>
        <taxon>Tothia</taxon>
    </lineage>
</organism>
<keyword evidence="5" id="KW-1185">Reference proteome</keyword>
<dbReference type="InterPro" id="IPR000073">
    <property type="entry name" value="AB_hydrolase_1"/>
</dbReference>
<evidence type="ECO:0000256" key="2">
    <source>
        <dbReference type="ARBA" id="ARBA00038334"/>
    </source>
</evidence>
<comment type="caution">
    <text evidence="4">The sequence shown here is derived from an EMBL/GenBank/DDBJ whole genome shotgun (WGS) entry which is preliminary data.</text>
</comment>
<protein>
    <submittedName>
        <fullName evidence="4">Alpha/beta-hydrolase</fullName>
    </submittedName>
</protein>
<dbReference type="PRINTS" id="PR00412">
    <property type="entry name" value="EPOXHYDRLASE"/>
</dbReference>
<feature type="domain" description="AB hydrolase-1" evidence="3">
    <location>
        <begin position="31"/>
        <end position="315"/>
    </location>
</feature>
<dbReference type="EMBL" id="MU007014">
    <property type="protein sequence ID" value="KAF2435019.1"/>
    <property type="molecule type" value="Genomic_DNA"/>
</dbReference>
<gene>
    <name evidence="4" type="ORF">EJ08DRAFT_692921</name>
</gene>
<dbReference type="InterPro" id="IPR000639">
    <property type="entry name" value="Epox_hydrolase-like"/>
</dbReference>
<name>A0A9P4U1T9_9PEZI</name>